<accession>A0A0A0L4D9</accession>
<dbReference type="InterPro" id="IPR035595">
    <property type="entry name" value="UDP_glycos_trans_CS"/>
</dbReference>
<dbReference type="Proteomes" id="UP000029981">
    <property type="component" value="Chromosome 4"/>
</dbReference>
<dbReference type="GO" id="GO:0035251">
    <property type="term" value="F:UDP-glucosyltransferase activity"/>
    <property type="evidence" value="ECO:0000318"/>
    <property type="project" value="GO_Central"/>
</dbReference>
<dbReference type="SUPFAM" id="SSF53756">
    <property type="entry name" value="UDP-Glycosyltransferase/glycogen phosphorylase"/>
    <property type="match status" value="1"/>
</dbReference>
<reference evidence="6 7" key="2">
    <citation type="journal article" date="2009" name="PLoS ONE">
        <title>An integrated genetic and cytogenetic map of the cucumber genome.</title>
        <authorList>
            <person name="Ren Y."/>
            <person name="Zhang Z."/>
            <person name="Liu J."/>
            <person name="Staub J.E."/>
            <person name="Han Y."/>
            <person name="Cheng Z."/>
            <person name="Li X."/>
            <person name="Lu J."/>
            <person name="Miao H."/>
            <person name="Kang H."/>
            <person name="Xie B."/>
            <person name="Gu X."/>
            <person name="Wang X."/>
            <person name="Du Y."/>
            <person name="Jin W."/>
            <person name="Huang S."/>
        </authorList>
    </citation>
    <scope>NUCLEOTIDE SEQUENCE [LARGE SCALE GENOMIC DNA]</scope>
    <source>
        <strain evidence="7">cv. 9930</strain>
    </source>
</reference>
<keyword evidence="3 4" id="KW-0808">Transferase</keyword>
<dbReference type="KEGG" id="csv:101216333"/>
<comment type="similarity">
    <text evidence="2 4">Belongs to the UDP-glycosyltransferase family.</text>
</comment>
<evidence type="ECO:0000256" key="3">
    <source>
        <dbReference type="ARBA" id="ARBA00022679"/>
    </source>
</evidence>
<reference evidence="6 7" key="1">
    <citation type="journal article" date="2009" name="Nat. Genet.">
        <title>The genome of the cucumber, Cucumis sativus L.</title>
        <authorList>
            <person name="Huang S."/>
            <person name="Li R."/>
            <person name="Zhang Z."/>
            <person name="Li L."/>
            <person name="Gu X."/>
            <person name="Fan W."/>
            <person name="Lucas W.J."/>
            <person name="Wang X."/>
            <person name="Xie B."/>
            <person name="Ni P."/>
            <person name="Ren Y."/>
            <person name="Zhu H."/>
            <person name="Li J."/>
            <person name="Lin K."/>
            <person name="Jin W."/>
            <person name="Fei Z."/>
            <person name="Li G."/>
            <person name="Staub J."/>
            <person name="Kilian A."/>
            <person name="van der Vossen E.A."/>
            <person name="Wu Y."/>
            <person name="Guo J."/>
            <person name="He J."/>
            <person name="Jia Z."/>
            <person name="Ren Y."/>
            <person name="Tian G."/>
            <person name="Lu Y."/>
            <person name="Ruan J."/>
            <person name="Qian W."/>
            <person name="Wang M."/>
            <person name="Huang Q."/>
            <person name="Li B."/>
            <person name="Xuan Z."/>
            <person name="Cao J."/>
            <person name="Asan"/>
            <person name="Wu Z."/>
            <person name="Zhang J."/>
            <person name="Cai Q."/>
            <person name="Bai Y."/>
            <person name="Zhao B."/>
            <person name="Han Y."/>
            <person name="Li Y."/>
            <person name="Li X."/>
            <person name="Wang S."/>
            <person name="Shi Q."/>
            <person name="Liu S."/>
            <person name="Cho W.K."/>
            <person name="Kim J.Y."/>
            <person name="Xu Y."/>
            <person name="Heller-Uszynska K."/>
            <person name="Miao H."/>
            <person name="Cheng Z."/>
            <person name="Zhang S."/>
            <person name="Wu J."/>
            <person name="Yang Y."/>
            <person name="Kang H."/>
            <person name="Li M."/>
            <person name="Liang H."/>
            <person name="Ren X."/>
            <person name="Shi Z."/>
            <person name="Wen M."/>
            <person name="Jian M."/>
            <person name="Yang H."/>
            <person name="Zhang G."/>
            <person name="Yang Z."/>
            <person name="Chen R."/>
            <person name="Liu S."/>
            <person name="Li J."/>
            <person name="Ma L."/>
            <person name="Liu H."/>
            <person name="Zhou Y."/>
            <person name="Zhao J."/>
            <person name="Fang X."/>
            <person name="Li G."/>
            <person name="Fang L."/>
            <person name="Li Y."/>
            <person name="Liu D."/>
            <person name="Zheng H."/>
            <person name="Zhang Y."/>
            <person name="Qin N."/>
            <person name="Li Z."/>
            <person name="Yang G."/>
            <person name="Yang S."/>
            <person name="Bolund L."/>
            <person name="Kristiansen K."/>
            <person name="Zheng H."/>
            <person name="Li S."/>
            <person name="Zhang X."/>
            <person name="Yang H."/>
            <person name="Wang J."/>
            <person name="Sun R."/>
            <person name="Zhang B."/>
            <person name="Jiang S."/>
            <person name="Wang J."/>
            <person name="Du Y."/>
            <person name="Li S."/>
        </authorList>
    </citation>
    <scope>NUCLEOTIDE SEQUENCE [LARGE SCALE GENOMIC DNA]</scope>
    <source>
        <strain evidence="7">cv. 9930</strain>
    </source>
</reference>
<reference evidence="6 7" key="3">
    <citation type="journal article" date="2010" name="BMC Genomics">
        <title>Transcriptome sequencing and comparative analysis of cucumber flowers with different sex types.</title>
        <authorList>
            <person name="Guo S."/>
            <person name="Zheng Y."/>
            <person name="Joung J.G."/>
            <person name="Liu S."/>
            <person name="Zhang Z."/>
            <person name="Crasta O.R."/>
            <person name="Sobral B.W."/>
            <person name="Xu Y."/>
            <person name="Huang S."/>
            <person name="Fei Z."/>
        </authorList>
    </citation>
    <scope>NUCLEOTIDE SEQUENCE [LARGE SCALE GENOMIC DNA]</scope>
    <source>
        <strain evidence="7">cv. 9930</strain>
    </source>
</reference>
<dbReference type="FunFam" id="3.40.50.2000:FF:000056">
    <property type="entry name" value="Glycosyltransferase"/>
    <property type="match status" value="1"/>
</dbReference>
<reference evidence="6 7" key="4">
    <citation type="journal article" date="2011" name="BMC Genomics">
        <title>RNA-Seq improves annotation of protein-coding genes in the cucumber genome.</title>
        <authorList>
            <person name="Li Z."/>
            <person name="Zhang Z."/>
            <person name="Yan P."/>
            <person name="Huang S."/>
            <person name="Fei Z."/>
            <person name="Lin K."/>
        </authorList>
    </citation>
    <scope>NUCLEOTIDE SEQUENCE [LARGE SCALE GENOMIC DNA]</scope>
    <source>
        <strain evidence="7">cv. 9930</strain>
    </source>
</reference>
<gene>
    <name evidence="6" type="ORF">Csa_4G618510</name>
</gene>
<dbReference type="OrthoDB" id="5835829at2759"/>
<evidence type="ECO:0000313" key="7">
    <source>
        <dbReference type="Proteomes" id="UP000029981"/>
    </source>
</evidence>
<dbReference type="Gene3D" id="3.40.50.2000">
    <property type="entry name" value="Glycogen Phosphorylase B"/>
    <property type="match status" value="2"/>
</dbReference>
<proteinExistence type="inferred from homology"/>
<comment type="pathway">
    <text evidence="1">Secondary metabolite biosynthesis; terpenoid biosynthesis.</text>
</comment>
<dbReference type="eggNOG" id="KOG1192">
    <property type="taxonomic scope" value="Eukaryota"/>
</dbReference>
<dbReference type="InterPro" id="IPR050481">
    <property type="entry name" value="UDP-glycosyltransf_plant"/>
</dbReference>
<sequence length="487" mass="54090">MNLIMLQKFKALRFTQTPQLKKKMKMELIFIAWPDIGHLSATLHLADLLIRRNHRLSVTFFIIPPPSHTITSTKLHSLLPSSTIPIIILPQIPPLPHHPQFISLIKTTIQTQKQNVFHAVADLISNSPDSPTVLAGFVLDMFCTPMIDVANQLGVPSYLFSTSSAANLSLTLHLQHLYDRTHQSLNPDVQIPIPGFVNPVTAKAIPTAYFDENAKWIHESVRRFGESNGILINTFSELESNVIEAFADSSSSSTFPPVYAVGPILNLNKNSSSEGYEILKWLDEQPFQSVVFLCFGSRGSFGRDQVKEIAEALERSGYRFVWSLREPSSEGEIQNTDYIKEVVPEGFLDRTAGMGRVIGWAPQMKILEHPATGGFVSHCGWNSILESLWFGVPIGAWAMYAEQGLNAVEMGVELGLAVEISTETGQGIVRAEKIESGIKEVMKGDGEIRKMVKMKSEESRKSVMENGSSFTALNRFIEVVIAKAKLK</sequence>
<dbReference type="STRING" id="3659.A0A0A0L4D9"/>
<dbReference type="PANTHER" id="PTHR48048">
    <property type="entry name" value="GLYCOSYLTRANSFERASE"/>
    <property type="match status" value="1"/>
</dbReference>
<dbReference type="Pfam" id="PF00201">
    <property type="entry name" value="UDPGT"/>
    <property type="match status" value="1"/>
</dbReference>
<dbReference type="Gramene" id="KGN54986">
    <property type="protein sequence ID" value="KGN54986"/>
    <property type="gene ID" value="Csa_4G618510"/>
</dbReference>
<evidence type="ECO:0000313" key="6">
    <source>
        <dbReference type="EMBL" id="KGN54986.1"/>
    </source>
</evidence>
<evidence type="ECO:0000256" key="1">
    <source>
        <dbReference type="ARBA" id="ARBA00004721"/>
    </source>
</evidence>
<dbReference type="EMBL" id="CM002925">
    <property type="protein sequence ID" value="KGN54986.1"/>
    <property type="molecule type" value="Genomic_DNA"/>
</dbReference>
<organism evidence="6 7">
    <name type="scientific">Cucumis sativus</name>
    <name type="common">Cucumber</name>
    <dbReference type="NCBI Taxonomy" id="3659"/>
    <lineage>
        <taxon>Eukaryota</taxon>
        <taxon>Viridiplantae</taxon>
        <taxon>Streptophyta</taxon>
        <taxon>Embryophyta</taxon>
        <taxon>Tracheophyta</taxon>
        <taxon>Spermatophyta</taxon>
        <taxon>Magnoliopsida</taxon>
        <taxon>eudicotyledons</taxon>
        <taxon>Gunneridae</taxon>
        <taxon>Pentapetalae</taxon>
        <taxon>rosids</taxon>
        <taxon>fabids</taxon>
        <taxon>Cucurbitales</taxon>
        <taxon>Cucurbitaceae</taxon>
        <taxon>Benincaseae</taxon>
        <taxon>Cucumis</taxon>
    </lineage>
</organism>
<name>A0A0A0L4D9_CUCSA</name>
<dbReference type="PROSITE" id="PS00375">
    <property type="entry name" value="UDPGT"/>
    <property type="match status" value="1"/>
</dbReference>
<keyword evidence="4" id="KW-0328">Glycosyltransferase</keyword>
<dbReference type="InterPro" id="IPR002213">
    <property type="entry name" value="UDP_glucos_trans"/>
</dbReference>
<dbReference type="AlphaFoldDB" id="A0A0A0L4D9"/>
<dbReference type="OMA" id="GHRFIWC"/>
<dbReference type="CDD" id="cd03784">
    <property type="entry name" value="GT1_Gtf-like"/>
    <property type="match status" value="1"/>
</dbReference>
<protein>
    <recommendedName>
        <fullName evidence="5">Glycosyltransferase</fullName>
        <ecNumber evidence="5">2.4.1.-</ecNumber>
    </recommendedName>
</protein>
<keyword evidence="7" id="KW-1185">Reference proteome</keyword>
<dbReference type="EC" id="2.4.1.-" evidence="5"/>
<evidence type="ECO:0000256" key="4">
    <source>
        <dbReference type="RuleBase" id="RU003718"/>
    </source>
</evidence>
<evidence type="ECO:0000256" key="2">
    <source>
        <dbReference type="ARBA" id="ARBA00009995"/>
    </source>
</evidence>
<evidence type="ECO:0000256" key="5">
    <source>
        <dbReference type="RuleBase" id="RU362057"/>
    </source>
</evidence>
<dbReference type="PANTHER" id="PTHR48048:SF45">
    <property type="entry name" value="GLYCOSYLTRANSFERASE"/>
    <property type="match status" value="1"/>
</dbReference>